<accession>A0A8H7BMY3</accession>
<dbReference type="Pfam" id="PF00657">
    <property type="entry name" value="Lipase_GDSL"/>
    <property type="match status" value="1"/>
</dbReference>
<proteinExistence type="predicted"/>
<dbReference type="PANTHER" id="PTHR21325">
    <property type="entry name" value="PHOSPHOLIPASE B, PLB1"/>
    <property type="match status" value="1"/>
</dbReference>
<reference evidence="1" key="1">
    <citation type="submission" date="2020-01" db="EMBL/GenBank/DDBJ databases">
        <title>Genome Sequencing of Three Apophysomyces-Like Fungal Strains Confirms a Novel Fungal Genus in the Mucoromycota with divergent Burkholderia-like Endosymbiotic Bacteria.</title>
        <authorList>
            <person name="Stajich J.E."/>
            <person name="Macias A.M."/>
            <person name="Carter-House D."/>
            <person name="Lovett B."/>
            <person name="Kasson L.R."/>
            <person name="Berry K."/>
            <person name="Grigoriev I."/>
            <person name="Chang Y."/>
            <person name="Spatafora J."/>
            <person name="Kasson M.T."/>
        </authorList>
    </citation>
    <scope>NUCLEOTIDE SEQUENCE</scope>
    <source>
        <strain evidence="1">NRRL A-21654</strain>
    </source>
</reference>
<comment type="caution">
    <text evidence="1">The sequence shown here is derived from an EMBL/GenBank/DDBJ whole genome shotgun (WGS) entry which is preliminary data.</text>
</comment>
<evidence type="ECO:0000313" key="1">
    <source>
        <dbReference type="EMBL" id="KAF7726749.1"/>
    </source>
</evidence>
<dbReference type="OrthoDB" id="10265800at2759"/>
<dbReference type="PANTHER" id="PTHR21325:SF31">
    <property type="entry name" value="GH22081P-RELATED"/>
    <property type="match status" value="1"/>
</dbReference>
<dbReference type="EMBL" id="JABAYA010000072">
    <property type="protein sequence ID" value="KAF7726749.1"/>
    <property type="molecule type" value="Genomic_DNA"/>
</dbReference>
<gene>
    <name evidence="1" type="ORF">EC973_008437</name>
</gene>
<keyword evidence="2" id="KW-1185">Reference proteome</keyword>
<evidence type="ECO:0000313" key="2">
    <source>
        <dbReference type="Proteomes" id="UP000605846"/>
    </source>
</evidence>
<name>A0A8H7BMY3_9FUNG</name>
<dbReference type="InterPro" id="IPR038885">
    <property type="entry name" value="PLB1"/>
</dbReference>
<sequence>MAGFGARGLKKPLLLNPGTLEEYRGISFAAGGDLNETTVPNFIMRYNPHVLGPSIGKRMISYCADDKRVDRLNGALSGASSMNIETELDYLIPVSALQAIQALNMDEDWKLINIMIGNMDQCRACNMDDPRIAIEMYGSFLENAVDRIHKNVPRALVNLSESDDVEKDLTYQPSLVGSFETSRLFPIVADKPYCRPIKLLDIEVNYFECPCGHNDQTRRIMDQVAAGYNQQLKRIYEKYNAVEEENFAVMFTPAAVNFSSLALDHLRQAFTSGE</sequence>
<dbReference type="GO" id="GO:0004620">
    <property type="term" value="F:phospholipase activity"/>
    <property type="evidence" value="ECO:0007669"/>
    <property type="project" value="InterPro"/>
</dbReference>
<dbReference type="Proteomes" id="UP000605846">
    <property type="component" value="Unassembled WGS sequence"/>
</dbReference>
<protein>
    <submittedName>
        <fullName evidence="1">Uncharacterized protein</fullName>
    </submittedName>
</protein>
<dbReference type="GO" id="GO:0006644">
    <property type="term" value="P:phospholipid metabolic process"/>
    <property type="evidence" value="ECO:0007669"/>
    <property type="project" value="TreeGrafter"/>
</dbReference>
<organism evidence="1 2">
    <name type="scientific">Apophysomyces ossiformis</name>
    <dbReference type="NCBI Taxonomy" id="679940"/>
    <lineage>
        <taxon>Eukaryota</taxon>
        <taxon>Fungi</taxon>
        <taxon>Fungi incertae sedis</taxon>
        <taxon>Mucoromycota</taxon>
        <taxon>Mucoromycotina</taxon>
        <taxon>Mucoromycetes</taxon>
        <taxon>Mucorales</taxon>
        <taxon>Mucorineae</taxon>
        <taxon>Mucoraceae</taxon>
        <taxon>Apophysomyces</taxon>
    </lineage>
</organism>
<dbReference type="InterPro" id="IPR001087">
    <property type="entry name" value="GDSL"/>
</dbReference>
<dbReference type="AlphaFoldDB" id="A0A8H7BMY3"/>